<reference evidence="1" key="2">
    <citation type="journal article" date="2015" name="Fish Shellfish Immunol.">
        <title>Early steps in the European eel (Anguilla anguilla)-Vibrio vulnificus interaction in the gills: Role of the RtxA13 toxin.</title>
        <authorList>
            <person name="Callol A."/>
            <person name="Pajuelo D."/>
            <person name="Ebbesson L."/>
            <person name="Teles M."/>
            <person name="MacKenzie S."/>
            <person name="Amaro C."/>
        </authorList>
    </citation>
    <scope>NUCLEOTIDE SEQUENCE</scope>
</reference>
<organism evidence="1">
    <name type="scientific">Anguilla anguilla</name>
    <name type="common">European freshwater eel</name>
    <name type="synonym">Muraena anguilla</name>
    <dbReference type="NCBI Taxonomy" id="7936"/>
    <lineage>
        <taxon>Eukaryota</taxon>
        <taxon>Metazoa</taxon>
        <taxon>Chordata</taxon>
        <taxon>Craniata</taxon>
        <taxon>Vertebrata</taxon>
        <taxon>Euteleostomi</taxon>
        <taxon>Actinopterygii</taxon>
        <taxon>Neopterygii</taxon>
        <taxon>Teleostei</taxon>
        <taxon>Anguilliformes</taxon>
        <taxon>Anguillidae</taxon>
        <taxon>Anguilla</taxon>
    </lineage>
</organism>
<dbReference type="AlphaFoldDB" id="A0A0E9SC58"/>
<proteinExistence type="predicted"/>
<accession>A0A0E9SC58</accession>
<evidence type="ECO:0000313" key="1">
    <source>
        <dbReference type="EMBL" id="JAH38260.1"/>
    </source>
</evidence>
<sequence length="28" mass="3202">MFTGVCVHSPPYNFSLNAFIYLCAKTYN</sequence>
<protein>
    <submittedName>
        <fullName evidence="1">Uncharacterized protein</fullName>
    </submittedName>
</protein>
<name>A0A0E9SC58_ANGAN</name>
<dbReference type="EMBL" id="GBXM01070317">
    <property type="protein sequence ID" value="JAH38260.1"/>
    <property type="molecule type" value="Transcribed_RNA"/>
</dbReference>
<reference evidence="1" key="1">
    <citation type="submission" date="2014-11" db="EMBL/GenBank/DDBJ databases">
        <authorList>
            <person name="Amaro Gonzalez C."/>
        </authorList>
    </citation>
    <scope>NUCLEOTIDE SEQUENCE</scope>
</reference>